<feature type="region of interest" description="Disordered" evidence="1">
    <location>
        <begin position="51"/>
        <end position="76"/>
    </location>
</feature>
<gene>
    <name evidence="2" type="ORF">FB567DRAFT_551137</name>
</gene>
<sequence>MAPGADWIAMPLRASRDGLVPAPLAAFICFSGASPWKMPCAPGHSPCDAHLLSRRSPRRDTGSARGSISNTSRRPPAFCAHMRPWRAMPGHQQPVLIRQPTSAFARVLHRGHAPSDQDKDDCVEALHTAVTSTTQASALQSAFGHGPEATPLAPSPFAIRHTHQHAGLLRFTSGIL</sequence>
<keyword evidence="3" id="KW-1185">Reference proteome</keyword>
<name>A0A8K0R399_9PLEO</name>
<evidence type="ECO:0000256" key="1">
    <source>
        <dbReference type="SAM" id="MobiDB-lite"/>
    </source>
</evidence>
<organism evidence="2 3">
    <name type="scientific">Paraphoma chrysanthemicola</name>
    <dbReference type="NCBI Taxonomy" id="798071"/>
    <lineage>
        <taxon>Eukaryota</taxon>
        <taxon>Fungi</taxon>
        <taxon>Dikarya</taxon>
        <taxon>Ascomycota</taxon>
        <taxon>Pezizomycotina</taxon>
        <taxon>Dothideomycetes</taxon>
        <taxon>Pleosporomycetidae</taxon>
        <taxon>Pleosporales</taxon>
        <taxon>Pleosporineae</taxon>
        <taxon>Phaeosphaeriaceae</taxon>
        <taxon>Paraphoma</taxon>
    </lineage>
</organism>
<protein>
    <submittedName>
        <fullName evidence="2">Uncharacterized protein</fullName>
    </submittedName>
</protein>
<dbReference type="EMBL" id="JAGMVJ010000014">
    <property type="protein sequence ID" value="KAH7082153.1"/>
    <property type="molecule type" value="Genomic_DNA"/>
</dbReference>
<dbReference type="AlphaFoldDB" id="A0A8K0R399"/>
<proteinExistence type="predicted"/>
<evidence type="ECO:0000313" key="3">
    <source>
        <dbReference type="Proteomes" id="UP000813461"/>
    </source>
</evidence>
<accession>A0A8K0R399</accession>
<feature type="compositionally biased region" description="Polar residues" evidence="1">
    <location>
        <begin position="64"/>
        <end position="73"/>
    </location>
</feature>
<dbReference type="Proteomes" id="UP000813461">
    <property type="component" value="Unassembled WGS sequence"/>
</dbReference>
<reference evidence="2" key="1">
    <citation type="journal article" date="2021" name="Nat. Commun.">
        <title>Genetic determinants of endophytism in the Arabidopsis root mycobiome.</title>
        <authorList>
            <person name="Mesny F."/>
            <person name="Miyauchi S."/>
            <person name="Thiergart T."/>
            <person name="Pickel B."/>
            <person name="Atanasova L."/>
            <person name="Karlsson M."/>
            <person name="Huettel B."/>
            <person name="Barry K.W."/>
            <person name="Haridas S."/>
            <person name="Chen C."/>
            <person name="Bauer D."/>
            <person name="Andreopoulos W."/>
            <person name="Pangilinan J."/>
            <person name="LaButti K."/>
            <person name="Riley R."/>
            <person name="Lipzen A."/>
            <person name="Clum A."/>
            <person name="Drula E."/>
            <person name="Henrissat B."/>
            <person name="Kohler A."/>
            <person name="Grigoriev I.V."/>
            <person name="Martin F.M."/>
            <person name="Hacquard S."/>
        </authorList>
    </citation>
    <scope>NUCLEOTIDE SEQUENCE</scope>
    <source>
        <strain evidence="2">MPI-SDFR-AT-0120</strain>
    </source>
</reference>
<evidence type="ECO:0000313" key="2">
    <source>
        <dbReference type="EMBL" id="KAH7082153.1"/>
    </source>
</evidence>
<comment type="caution">
    <text evidence="2">The sequence shown here is derived from an EMBL/GenBank/DDBJ whole genome shotgun (WGS) entry which is preliminary data.</text>
</comment>